<feature type="domain" description="HTH marR-type" evidence="1">
    <location>
        <begin position="8"/>
        <end position="141"/>
    </location>
</feature>
<dbReference type="Gene3D" id="1.10.10.10">
    <property type="entry name" value="Winged helix-like DNA-binding domain superfamily/Winged helix DNA-binding domain"/>
    <property type="match status" value="1"/>
</dbReference>
<dbReference type="InterPro" id="IPR036390">
    <property type="entry name" value="WH_DNA-bd_sf"/>
</dbReference>
<dbReference type="SMART" id="SM00347">
    <property type="entry name" value="HTH_MARR"/>
    <property type="match status" value="1"/>
</dbReference>
<dbReference type="SUPFAM" id="SSF46785">
    <property type="entry name" value="Winged helix' DNA-binding domain"/>
    <property type="match status" value="1"/>
</dbReference>
<gene>
    <name evidence="2" type="ORF">ACFQGD_26315</name>
</gene>
<dbReference type="PANTHER" id="PTHR33164">
    <property type="entry name" value="TRANSCRIPTIONAL REGULATOR, MARR FAMILY"/>
    <property type="match status" value="1"/>
</dbReference>
<proteinExistence type="predicted"/>
<organism evidence="2 3">
    <name type="scientific">Haloechinothrix salitolerans</name>
    <dbReference type="NCBI Taxonomy" id="926830"/>
    <lineage>
        <taxon>Bacteria</taxon>
        <taxon>Bacillati</taxon>
        <taxon>Actinomycetota</taxon>
        <taxon>Actinomycetes</taxon>
        <taxon>Pseudonocardiales</taxon>
        <taxon>Pseudonocardiaceae</taxon>
        <taxon>Haloechinothrix</taxon>
    </lineage>
</organism>
<dbReference type="Proteomes" id="UP001596337">
    <property type="component" value="Unassembled WGS sequence"/>
</dbReference>
<dbReference type="RefSeq" id="WP_345404942.1">
    <property type="nucleotide sequence ID" value="NZ_BAABLA010000119.1"/>
</dbReference>
<dbReference type="InterPro" id="IPR039422">
    <property type="entry name" value="MarR/SlyA-like"/>
</dbReference>
<dbReference type="PROSITE" id="PS50995">
    <property type="entry name" value="HTH_MARR_2"/>
    <property type="match status" value="1"/>
</dbReference>
<dbReference type="InterPro" id="IPR036388">
    <property type="entry name" value="WH-like_DNA-bd_sf"/>
</dbReference>
<dbReference type="EMBL" id="JBHSXX010000001">
    <property type="protein sequence ID" value="MFC6870650.1"/>
    <property type="molecule type" value="Genomic_DNA"/>
</dbReference>
<dbReference type="Pfam" id="PF01047">
    <property type="entry name" value="MarR"/>
    <property type="match status" value="1"/>
</dbReference>
<protein>
    <submittedName>
        <fullName evidence="2">MarR family winged helix-turn-helix transcriptional regulator</fullName>
    </submittedName>
</protein>
<comment type="caution">
    <text evidence="2">The sequence shown here is derived from an EMBL/GenBank/DDBJ whole genome shotgun (WGS) entry which is preliminary data.</text>
</comment>
<dbReference type="PRINTS" id="PR00598">
    <property type="entry name" value="HTHMARR"/>
</dbReference>
<sequence>MAANGGIADDVGFLLSRASGVVARSVNKALAPLGLRVRSYSVLLFACEWTPGITQRQLASVMGLDPSQIVALVDDLEQRDLVTRMPDPADRRNKLITATDEGYQLRDEALRRVEDAHASHFEHLSPAQLDDLRRMLHQIVFADE</sequence>
<dbReference type="InterPro" id="IPR000835">
    <property type="entry name" value="HTH_MarR-typ"/>
</dbReference>
<evidence type="ECO:0000313" key="2">
    <source>
        <dbReference type="EMBL" id="MFC6870650.1"/>
    </source>
</evidence>
<evidence type="ECO:0000259" key="1">
    <source>
        <dbReference type="PROSITE" id="PS50995"/>
    </source>
</evidence>
<reference evidence="3" key="1">
    <citation type="journal article" date="2019" name="Int. J. Syst. Evol. Microbiol.">
        <title>The Global Catalogue of Microorganisms (GCM) 10K type strain sequencing project: providing services to taxonomists for standard genome sequencing and annotation.</title>
        <authorList>
            <consortium name="The Broad Institute Genomics Platform"/>
            <consortium name="The Broad Institute Genome Sequencing Center for Infectious Disease"/>
            <person name="Wu L."/>
            <person name="Ma J."/>
        </authorList>
    </citation>
    <scope>NUCLEOTIDE SEQUENCE [LARGE SCALE GENOMIC DNA]</scope>
    <source>
        <strain evidence="3">KCTC 32255</strain>
    </source>
</reference>
<keyword evidence="3" id="KW-1185">Reference proteome</keyword>
<name>A0ABW2C808_9PSEU</name>
<accession>A0ABW2C808</accession>
<evidence type="ECO:0000313" key="3">
    <source>
        <dbReference type="Proteomes" id="UP001596337"/>
    </source>
</evidence>
<dbReference type="PANTHER" id="PTHR33164:SF99">
    <property type="entry name" value="MARR FAMILY REGULATORY PROTEIN"/>
    <property type="match status" value="1"/>
</dbReference>